<feature type="compositionally biased region" description="Basic and acidic residues" evidence="1">
    <location>
        <begin position="74"/>
        <end position="92"/>
    </location>
</feature>
<dbReference type="Proteomes" id="UP000193467">
    <property type="component" value="Unassembled WGS sequence"/>
</dbReference>
<feature type="compositionally biased region" description="Low complexity" evidence="1">
    <location>
        <begin position="427"/>
        <end position="450"/>
    </location>
</feature>
<feature type="compositionally biased region" description="Basic residues" evidence="1">
    <location>
        <begin position="302"/>
        <end position="315"/>
    </location>
</feature>
<gene>
    <name evidence="2" type="ORF">BCR35DRAFT_355965</name>
</gene>
<dbReference type="STRING" id="106004.A0A1Y2D3W0"/>
<accession>A0A1Y2D3W0</accession>
<evidence type="ECO:0000313" key="3">
    <source>
        <dbReference type="Proteomes" id="UP000193467"/>
    </source>
</evidence>
<dbReference type="AlphaFoldDB" id="A0A1Y2D3W0"/>
<feature type="region of interest" description="Disordered" evidence="1">
    <location>
        <begin position="302"/>
        <end position="344"/>
    </location>
</feature>
<dbReference type="OrthoDB" id="10690281at2759"/>
<feature type="compositionally biased region" description="Polar residues" evidence="1">
    <location>
        <begin position="534"/>
        <end position="546"/>
    </location>
</feature>
<comment type="caution">
    <text evidence="2">The sequence shown here is derived from an EMBL/GenBank/DDBJ whole genome shotgun (WGS) entry which is preliminary data.</text>
</comment>
<reference evidence="2 3" key="1">
    <citation type="submission" date="2016-07" db="EMBL/GenBank/DDBJ databases">
        <title>Pervasive Adenine N6-methylation of Active Genes in Fungi.</title>
        <authorList>
            <consortium name="DOE Joint Genome Institute"/>
            <person name="Mondo S.J."/>
            <person name="Dannebaum R.O."/>
            <person name="Kuo R.C."/>
            <person name="Labutti K."/>
            <person name="Haridas S."/>
            <person name="Kuo A."/>
            <person name="Salamov A."/>
            <person name="Ahrendt S.R."/>
            <person name="Lipzen A."/>
            <person name="Sullivan W."/>
            <person name="Andreopoulos W.B."/>
            <person name="Clum A."/>
            <person name="Lindquist E."/>
            <person name="Daum C."/>
            <person name="Ramamoorthy G.K."/>
            <person name="Gryganskyi A."/>
            <person name="Culley D."/>
            <person name="Magnuson J.K."/>
            <person name="James T.Y."/>
            <person name="O'Malley M.A."/>
            <person name="Stajich J.E."/>
            <person name="Spatafora J.W."/>
            <person name="Visel A."/>
            <person name="Grigoriev I.V."/>
        </authorList>
    </citation>
    <scope>NUCLEOTIDE SEQUENCE [LARGE SCALE GENOMIC DNA]</scope>
    <source>
        <strain evidence="2 3">62-1032</strain>
    </source>
</reference>
<name>A0A1Y2D3W0_9BASI</name>
<dbReference type="InParanoid" id="A0A1Y2D3W0"/>
<dbReference type="EMBL" id="MCGR01000102">
    <property type="protein sequence ID" value="ORY53978.1"/>
    <property type="molecule type" value="Genomic_DNA"/>
</dbReference>
<evidence type="ECO:0000256" key="1">
    <source>
        <dbReference type="SAM" id="MobiDB-lite"/>
    </source>
</evidence>
<feature type="compositionally biased region" description="Low complexity" evidence="1">
    <location>
        <begin position="520"/>
        <end position="533"/>
    </location>
</feature>
<organism evidence="2 3">
    <name type="scientific">Leucosporidium creatinivorum</name>
    <dbReference type="NCBI Taxonomy" id="106004"/>
    <lineage>
        <taxon>Eukaryota</taxon>
        <taxon>Fungi</taxon>
        <taxon>Dikarya</taxon>
        <taxon>Basidiomycota</taxon>
        <taxon>Pucciniomycotina</taxon>
        <taxon>Microbotryomycetes</taxon>
        <taxon>Leucosporidiales</taxon>
        <taxon>Leucosporidium</taxon>
    </lineage>
</organism>
<sequence length="755" mass="83151">MHLRLPPVSFVASARPHAPPPLYHHHQHSTAAAPAPVSSTYPQAEAERPRPSPPPAHQLEAAREATELPPALAEAKRAVHERLQRLKTEQGARRSGSPGYWAAGAGSRPAQLGQERERSEYTAARAGAEGDERPSVQAVDTSTKDDPTQASQVASTTAASDPSLPESEPALLALLRRLSRQHPPPHPEWIAYFHSLPAFEKIVSPRTYAHLLHIAHSRTDCPKLFNELLEEMKERKLWSEHGVWAAHGRPGGDGEWAARQMLTAALKTGSRPEVEQVLELMRGRGWGGMTVINGVRNLGWRGQHRGDKRHKWKGKGKVEARRNVSAEVASPSSTSQAPWTPPRTPKMVRYSASSLSSATSTFHELDHLLRRQPPHMPRDSSRLTAEDAVALIESFVIEEKAPEAFQIAQSWLKAARQRLTSTKPEAQTSTSARLLQSLTTRRSASTSSPRYLPPSLAPAPLPPSPSPSETLLSDKFARIAYHKTAILLLNILLKSLYSERASIGVVRSFVKDFAERNGLPSPKSSSRSSPSSSAKDPTTVPSPNSATLTPLIPGLTTLRTLLSGLEGRDGGFAKGVNIIKWFSLEWGLPRSEWELLSLGNEDEGSPRLRFNAKGVDSAGLAPHFLLDGTSALLLLRLAMADHRRWNDQLPPEKKEAFVEMIRGWWAALAKEEGDAEDVWCTRAAKVLECKAVESGLLDSTMEDRTGLLKAVMKSRARERRVADRKREEWLKSEKERQKRGVGRGEEKVAAWVVDG</sequence>
<protein>
    <submittedName>
        <fullName evidence="2">Uncharacterized protein</fullName>
    </submittedName>
</protein>
<feature type="region of interest" description="Disordered" evidence="1">
    <location>
        <begin position="420"/>
        <end position="468"/>
    </location>
</feature>
<proteinExistence type="predicted"/>
<evidence type="ECO:0000313" key="2">
    <source>
        <dbReference type="EMBL" id="ORY53978.1"/>
    </source>
</evidence>
<feature type="compositionally biased region" description="Pro residues" evidence="1">
    <location>
        <begin position="451"/>
        <end position="466"/>
    </location>
</feature>
<feature type="region of interest" description="Disordered" evidence="1">
    <location>
        <begin position="17"/>
        <end position="165"/>
    </location>
</feature>
<feature type="region of interest" description="Disordered" evidence="1">
    <location>
        <begin position="517"/>
        <end position="547"/>
    </location>
</feature>
<feature type="compositionally biased region" description="Low complexity" evidence="1">
    <location>
        <begin position="148"/>
        <end position="165"/>
    </location>
</feature>
<keyword evidence="3" id="KW-1185">Reference proteome</keyword>